<evidence type="ECO:0000256" key="4">
    <source>
        <dbReference type="SAM" id="MobiDB-lite"/>
    </source>
</evidence>
<dbReference type="PANTHER" id="PTHR30629">
    <property type="entry name" value="PROPHAGE INTEGRASE"/>
    <property type="match status" value="1"/>
</dbReference>
<evidence type="ECO:0000259" key="5">
    <source>
        <dbReference type="PROSITE" id="PS51898"/>
    </source>
</evidence>
<dbReference type="PROSITE" id="PS51898">
    <property type="entry name" value="TYR_RECOMBINASE"/>
    <property type="match status" value="1"/>
</dbReference>
<reference evidence="6 7" key="1">
    <citation type="submission" date="2020-12" db="EMBL/GenBank/DDBJ databases">
        <title>FDA dAtabase for Regulatory Grade micrObial Sequences (FDA-ARGOS): Supporting development and validation of Infectious Disease Dx tests.</title>
        <authorList>
            <person name="Nelson B."/>
            <person name="Plummer A."/>
            <person name="Tallon L."/>
            <person name="Sadzewicz L."/>
            <person name="Zhao X."/>
            <person name="Boylan J."/>
            <person name="Ott S."/>
            <person name="Bowen H."/>
            <person name="Vavikolanu K."/>
            <person name="Mehta A."/>
            <person name="Aluvathingal J."/>
            <person name="Nadendla S."/>
            <person name="Myers T."/>
            <person name="Yan Y."/>
            <person name="Sichtig H."/>
        </authorList>
    </citation>
    <scope>NUCLEOTIDE SEQUENCE [LARGE SCALE GENOMIC DNA]</scope>
    <source>
        <strain evidence="6 7">FDAARGOS_899</strain>
    </source>
</reference>
<dbReference type="AlphaFoldDB" id="A0A7T2X134"/>
<comment type="similarity">
    <text evidence="1">Belongs to the 'phage' integrase family.</text>
</comment>
<dbReference type="RefSeq" id="WP_043283165.1">
    <property type="nucleotide sequence ID" value="NZ_CP013382.1"/>
</dbReference>
<name>A0A7T2X134_9BURK</name>
<dbReference type="GO" id="GO:0003677">
    <property type="term" value="F:DNA binding"/>
    <property type="evidence" value="ECO:0007669"/>
    <property type="project" value="InterPro"/>
</dbReference>
<sequence>MARINFTAGRVRDFRCPPDSKQVFMWDAGMPGLGLRATTGSVSFIFQGRIAGNTIRTTIGDVRAWDIDGARQKARELKKLIDEGKDPRVEKAAVLKAVQEQRVESQRRQVTLEDAWKAHIEANRARWGKHTLSDREKVSRRGGDAPKAGKRGGALRVAGALVGLLDVPLSGLTADTIADWLARETATRPTQASLAFRLLRACLNWCAEHEKWSGLVPERVCSTRKVRQHVPKPRAKSDCLQREQLAPWFSGVRGIGNAHYSTYLQMLLLTGARPGELLEVKWADVDFRWNTLNLRDKIEGERTIPLTPYVSSLLAVLPRINDLVFASTRSKTGRMKAPNVPHHAVLEKAHIEGLTLHGLRRSFATLTEWIECPVGVVAQIMGHKPSATAEKHYKQRPIDLLRMWHTKIETWMLNEAGVSPAEVPAQAAQDGVEVAHV</sequence>
<proteinExistence type="inferred from homology"/>
<feature type="domain" description="Tyr recombinase" evidence="5">
    <location>
        <begin position="235"/>
        <end position="406"/>
    </location>
</feature>
<evidence type="ECO:0000256" key="1">
    <source>
        <dbReference type="ARBA" id="ARBA00008857"/>
    </source>
</evidence>
<dbReference type="Gene3D" id="1.10.443.10">
    <property type="entry name" value="Intergrase catalytic core"/>
    <property type="match status" value="1"/>
</dbReference>
<dbReference type="InterPro" id="IPR011010">
    <property type="entry name" value="DNA_brk_join_enz"/>
</dbReference>
<dbReference type="Gene3D" id="3.30.160.390">
    <property type="entry name" value="Integrase, DNA-binding domain"/>
    <property type="match status" value="1"/>
</dbReference>
<feature type="region of interest" description="Disordered" evidence="4">
    <location>
        <begin position="131"/>
        <end position="150"/>
    </location>
</feature>
<dbReference type="Pfam" id="PF13356">
    <property type="entry name" value="Arm-DNA-bind_3"/>
    <property type="match status" value="1"/>
</dbReference>
<keyword evidence="3" id="KW-0233">DNA recombination</keyword>
<evidence type="ECO:0000313" key="6">
    <source>
        <dbReference type="EMBL" id="QPS46827.1"/>
    </source>
</evidence>
<dbReference type="Proteomes" id="UP000594943">
    <property type="component" value="Chromosome 2"/>
</dbReference>
<dbReference type="InterPro" id="IPR013762">
    <property type="entry name" value="Integrase-like_cat_sf"/>
</dbReference>
<dbReference type="InterPro" id="IPR025166">
    <property type="entry name" value="Integrase_DNA_bind_dom"/>
</dbReference>
<dbReference type="InterPro" id="IPR050808">
    <property type="entry name" value="Phage_Integrase"/>
</dbReference>
<evidence type="ECO:0000313" key="7">
    <source>
        <dbReference type="Proteomes" id="UP000594943"/>
    </source>
</evidence>
<dbReference type="GO" id="GO:0006310">
    <property type="term" value="P:DNA recombination"/>
    <property type="evidence" value="ECO:0007669"/>
    <property type="project" value="UniProtKB-KW"/>
</dbReference>
<feature type="compositionally biased region" description="Basic and acidic residues" evidence="4">
    <location>
        <begin position="131"/>
        <end position="144"/>
    </location>
</feature>
<dbReference type="KEGG" id="bhg:I6G56_20270"/>
<evidence type="ECO:0000256" key="3">
    <source>
        <dbReference type="ARBA" id="ARBA00023172"/>
    </source>
</evidence>
<dbReference type="InterPro" id="IPR038488">
    <property type="entry name" value="Integrase_DNA-bd_sf"/>
</dbReference>
<organism evidence="6 7">
    <name type="scientific">Burkholderia humptydooensis</name>
    <dbReference type="NCBI Taxonomy" id="430531"/>
    <lineage>
        <taxon>Bacteria</taxon>
        <taxon>Pseudomonadati</taxon>
        <taxon>Pseudomonadota</taxon>
        <taxon>Betaproteobacteria</taxon>
        <taxon>Burkholderiales</taxon>
        <taxon>Burkholderiaceae</taxon>
        <taxon>Burkholderia</taxon>
        <taxon>pseudomallei group</taxon>
    </lineage>
</organism>
<keyword evidence="2" id="KW-0229">DNA integration</keyword>
<protein>
    <submittedName>
        <fullName evidence="6">Integrase family protein</fullName>
    </submittedName>
</protein>
<dbReference type="GO" id="GO:0015074">
    <property type="term" value="P:DNA integration"/>
    <property type="evidence" value="ECO:0007669"/>
    <property type="project" value="UniProtKB-KW"/>
</dbReference>
<dbReference type="Pfam" id="PF00589">
    <property type="entry name" value="Phage_integrase"/>
    <property type="match status" value="1"/>
</dbReference>
<dbReference type="PANTHER" id="PTHR30629:SF6">
    <property type="entry name" value="PROPHAGE INTEGRASE INTA-RELATED"/>
    <property type="match status" value="1"/>
</dbReference>
<evidence type="ECO:0000256" key="2">
    <source>
        <dbReference type="ARBA" id="ARBA00022908"/>
    </source>
</evidence>
<dbReference type="SUPFAM" id="SSF56349">
    <property type="entry name" value="DNA breaking-rejoining enzymes"/>
    <property type="match status" value="1"/>
</dbReference>
<dbReference type="InterPro" id="IPR002104">
    <property type="entry name" value="Integrase_catalytic"/>
</dbReference>
<dbReference type="EMBL" id="CP065687">
    <property type="protein sequence ID" value="QPS46827.1"/>
    <property type="molecule type" value="Genomic_DNA"/>
</dbReference>
<gene>
    <name evidence="6" type="ORF">I6G56_20270</name>
</gene>
<accession>A0A7T2X134</accession>